<dbReference type="InterPro" id="IPR053842">
    <property type="entry name" value="NikA-like"/>
</dbReference>
<dbReference type="EMBL" id="LJPX01000702">
    <property type="protein sequence ID" value="KPW61540.1"/>
    <property type="molecule type" value="Genomic_DNA"/>
</dbReference>
<dbReference type="Proteomes" id="UP000050564">
    <property type="component" value="Unassembled WGS sequence"/>
</dbReference>
<proteinExistence type="predicted"/>
<dbReference type="NCBIfam" id="NF041264">
    <property type="entry name" value="MobA"/>
    <property type="match status" value="1"/>
</dbReference>
<evidence type="ECO:0000313" key="1">
    <source>
        <dbReference type="EMBL" id="KPW61540.1"/>
    </source>
</evidence>
<dbReference type="InterPro" id="IPR047751">
    <property type="entry name" value="MobA-like"/>
</dbReference>
<organism evidence="1 2">
    <name type="scientific">Pseudomonas cannabina</name>
    <dbReference type="NCBI Taxonomy" id="86840"/>
    <lineage>
        <taxon>Bacteria</taxon>
        <taxon>Pseudomonadati</taxon>
        <taxon>Pseudomonadota</taxon>
        <taxon>Gammaproteobacteria</taxon>
        <taxon>Pseudomonadales</taxon>
        <taxon>Pseudomonadaceae</taxon>
        <taxon>Pseudomonas</taxon>
    </lineage>
</organism>
<dbReference type="RefSeq" id="WP_055002158.1">
    <property type="nucleotide sequence ID" value="NZ_FNKU01000003.1"/>
</dbReference>
<dbReference type="Pfam" id="PF21983">
    <property type="entry name" value="NikA-like"/>
    <property type="match status" value="1"/>
</dbReference>
<reference evidence="1 2" key="1">
    <citation type="submission" date="2015-09" db="EMBL/GenBank/DDBJ databases">
        <title>Genome announcement of multiple Pseudomonas syringae strains.</title>
        <authorList>
            <person name="Thakur S."/>
            <person name="Wang P.W."/>
            <person name="Gong Y."/>
            <person name="Weir B.S."/>
            <person name="Guttman D.S."/>
        </authorList>
    </citation>
    <scope>NUCLEOTIDE SEQUENCE [LARGE SCALE GENOMIC DNA]</scope>
    <source>
        <strain evidence="1 2">ICMP2823</strain>
    </source>
</reference>
<dbReference type="PATRIC" id="fig|86840.3.peg.1867"/>
<name>A0A0P9PV87_PSECA</name>
<sequence>MSTSEQRRRTGRLPPIRCFQDEEEIVRQKAHDCGQSVGQFMLATALNRRTRSKVDGHILNELRRLGGLQKHLYNESGGRHSKELAEILVELKQAIVRIGS</sequence>
<protein>
    <submittedName>
        <fullName evidence="1">Peptidase, U61 family protein</fullName>
    </submittedName>
</protein>
<gene>
    <name evidence="1" type="ORF">ALO81_200167</name>
</gene>
<comment type="caution">
    <text evidence="1">The sequence shown here is derived from an EMBL/GenBank/DDBJ whole genome shotgun (WGS) entry which is preliminary data.</text>
</comment>
<evidence type="ECO:0000313" key="2">
    <source>
        <dbReference type="Proteomes" id="UP000050564"/>
    </source>
</evidence>
<accession>A0A0P9PV87</accession>
<dbReference type="AlphaFoldDB" id="A0A0P9PV87"/>